<dbReference type="Gene3D" id="1.10.10.60">
    <property type="entry name" value="Homeodomain-like"/>
    <property type="match status" value="1"/>
</dbReference>
<dbReference type="AlphaFoldDB" id="A0A6A1WKI0"/>
<evidence type="ECO:0000259" key="7">
    <source>
        <dbReference type="PROSITE" id="PS51293"/>
    </source>
</evidence>
<organism evidence="9 10">
    <name type="scientific">Morella rubra</name>
    <name type="common">Chinese bayberry</name>
    <dbReference type="NCBI Taxonomy" id="262757"/>
    <lineage>
        <taxon>Eukaryota</taxon>
        <taxon>Viridiplantae</taxon>
        <taxon>Streptophyta</taxon>
        <taxon>Embryophyta</taxon>
        <taxon>Tracheophyta</taxon>
        <taxon>Spermatophyta</taxon>
        <taxon>Magnoliopsida</taxon>
        <taxon>eudicotyledons</taxon>
        <taxon>Gunneridae</taxon>
        <taxon>Pentapetalae</taxon>
        <taxon>rosids</taxon>
        <taxon>fabids</taxon>
        <taxon>Fagales</taxon>
        <taxon>Myricaceae</taxon>
        <taxon>Morella</taxon>
    </lineage>
</organism>
<evidence type="ECO:0000256" key="1">
    <source>
        <dbReference type="ARBA" id="ARBA00004123"/>
    </source>
</evidence>
<evidence type="ECO:0000256" key="2">
    <source>
        <dbReference type="ARBA" id="ARBA00023015"/>
    </source>
</evidence>
<dbReference type="InterPro" id="IPR001005">
    <property type="entry name" value="SANT/Myb"/>
</dbReference>
<dbReference type="GO" id="GO:0003677">
    <property type="term" value="F:DNA binding"/>
    <property type="evidence" value="ECO:0007669"/>
    <property type="project" value="UniProtKB-KW"/>
</dbReference>
<dbReference type="FunFam" id="1.10.10.60:FF:000009">
    <property type="entry name" value="transcription factor MYB1R1"/>
    <property type="match status" value="1"/>
</dbReference>
<keyword evidence="4" id="KW-0804">Transcription</keyword>
<name>A0A6A1WKI0_9ROSI</name>
<keyword evidence="10" id="KW-1185">Reference proteome</keyword>
<dbReference type="InterPro" id="IPR017930">
    <property type="entry name" value="Myb_dom"/>
</dbReference>
<protein>
    <submittedName>
        <fullName evidence="9">Transcription factor DIVARICATA</fullName>
    </submittedName>
</protein>
<dbReference type="Pfam" id="PF00249">
    <property type="entry name" value="Myb_DNA-binding"/>
    <property type="match status" value="1"/>
</dbReference>
<dbReference type="GO" id="GO:0005634">
    <property type="term" value="C:nucleus"/>
    <property type="evidence" value="ECO:0007669"/>
    <property type="project" value="UniProtKB-SubCell"/>
</dbReference>
<evidence type="ECO:0000313" key="10">
    <source>
        <dbReference type="Proteomes" id="UP000516437"/>
    </source>
</evidence>
<dbReference type="OrthoDB" id="118550at2759"/>
<keyword evidence="5" id="KW-0539">Nucleus</keyword>
<evidence type="ECO:0000256" key="3">
    <source>
        <dbReference type="ARBA" id="ARBA00023125"/>
    </source>
</evidence>
<dbReference type="GO" id="GO:0009739">
    <property type="term" value="P:response to gibberellin"/>
    <property type="evidence" value="ECO:0007669"/>
    <property type="project" value="TreeGrafter"/>
</dbReference>
<gene>
    <name evidence="9" type="ORF">CJ030_MR2G005739</name>
</gene>
<dbReference type="PROSITE" id="PS51294">
    <property type="entry name" value="HTH_MYB"/>
    <property type="match status" value="1"/>
</dbReference>
<accession>A0A6A1WKI0</accession>
<keyword evidence="3" id="KW-0238">DNA-binding</keyword>
<comment type="caution">
    <text evidence="9">The sequence shown here is derived from an EMBL/GenBank/DDBJ whole genome shotgun (WGS) entry which is preliminary data.</text>
</comment>
<dbReference type="NCBIfam" id="TIGR01557">
    <property type="entry name" value="myb_SHAQKYF"/>
    <property type="match status" value="1"/>
</dbReference>
<proteinExistence type="predicted"/>
<comment type="subcellular location">
    <subcellularLocation>
        <location evidence="1">Nucleus</location>
    </subcellularLocation>
</comment>
<dbReference type="PANTHER" id="PTHR44191">
    <property type="entry name" value="TRANSCRIPTION FACTOR KUA1"/>
    <property type="match status" value="1"/>
</dbReference>
<feature type="domain" description="SANT" evidence="7">
    <location>
        <begin position="109"/>
        <end position="157"/>
    </location>
</feature>
<dbReference type="SMR" id="A0A6A1WKI0"/>
<dbReference type="EMBL" id="RXIC02000020">
    <property type="protein sequence ID" value="KAB1224228.1"/>
    <property type="molecule type" value="Genomic_DNA"/>
</dbReference>
<sequence length="275" mass="30758">MARKCSHCGSSGHNLRTCIIHKRSLLGNVKLFGVQLTDPSSPSSSSLMMRKTFSMDCLSSSLKTSSSIPCFSSSSSLTIDGKFPRRSELYISDHGLILRNQERKKAVPWTEKEHRAFLVGIQTLGKGDWRGIAKNFVPTRTPTQVASHAQKYFLRLDSLNKRKSRPSLLDQVERAKYTPQLISSDVYFKPSTGASVPYTFSSKITSSKLAGHSEWSYRHSPMIITSESLFEPKLPSSDDLTKATLQSDVPDLELRLATPRPQAHRKKVNLLLRGF</sequence>
<dbReference type="InterPro" id="IPR017884">
    <property type="entry name" value="SANT_dom"/>
</dbReference>
<evidence type="ECO:0000256" key="4">
    <source>
        <dbReference type="ARBA" id="ARBA00023163"/>
    </source>
</evidence>
<dbReference type="PROSITE" id="PS51293">
    <property type="entry name" value="SANT"/>
    <property type="match status" value="1"/>
</dbReference>
<evidence type="ECO:0000259" key="8">
    <source>
        <dbReference type="PROSITE" id="PS51294"/>
    </source>
</evidence>
<dbReference type="InterPro" id="IPR009057">
    <property type="entry name" value="Homeodomain-like_sf"/>
</dbReference>
<dbReference type="PANTHER" id="PTHR44191:SF62">
    <property type="entry name" value="OS04G0341900 PROTEIN"/>
    <property type="match status" value="1"/>
</dbReference>
<feature type="domain" description="HTH myb-type" evidence="8">
    <location>
        <begin position="101"/>
        <end position="157"/>
    </location>
</feature>
<dbReference type="Proteomes" id="UP000516437">
    <property type="component" value="Chromosome 2"/>
</dbReference>
<evidence type="ECO:0000313" key="9">
    <source>
        <dbReference type="EMBL" id="KAB1224228.1"/>
    </source>
</evidence>
<feature type="domain" description="Myb-like" evidence="6">
    <location>
        <begin position="101"/>
        <end position="153"/>
    </location>
</feature>
<keyword evidence="2" id="KW-0805">Transcription regulation</keyword>
<dbReference type="SMART" id="SM00717">
    <property type="entry name" value="SANT"/>
    <property type="match status" value="1"/>
</dbReference>
<dbReference type="PROSITE" id="PS50090">
    <property type="entry name" value="MYB_LIKE"/>
    <property type="match status" value="1"/>
</dbReference>
<dbReference type="SUPFAM" id="SSF46689">
    <property type="entry name" value="Homeodomain-like"/>
    <property type="match status" value="1"/>
</dbReference>
<dbReference type="GO" id="GO:0006355">
    <property type="term" value="P:regulation of DNA-templated transcription"/>
    <property type="evidence" value="ECO:0007669"/>
    <property type="project" value="UniProtKB-ARBA"/>
</dbReference>
<dbReference type="CDD" id="cd00167">
    <property type="entry name" value="SANT"/>
    <property type="match status" value="1"/>
</dbReference>
<reference evidence="9 10" key="1">
    <citation type="journal article" date="2019" name="Plant Biotechnol. J.">
        <title>The red bayberry genome and genetic basis of sex determination.</title>
        <authorList>
            <person name="Jia H.M."/>
            <person name="Jia H.J."/>
            <person name="Cai Q.L."/>
            <person name="Wang Y."/>
            <person name="Zhao H.B."/>
            <person name="Yang W.F."/>
            <person name="Wang G.Y."/>
            <person name="Li Y.H."/>
            <person name="Zhan D.L."/>
            <person name="Shen Y.T."/>
            <person name="Niu Q.F."/>
            <person name="Chang L."/>
            <person name="Qiu J."/>
            <person name="Zhao L."/>
            <person name="Xie H.B."/>
            <person name="Fu W.Y."/>
            <person name="Jin J."/>
            <person name="Li X.W."/>
            <person name="Jiao Y."/>
            <person name="Zhou C.C."/>
            <person name="Tu T."/>
            <person name="Chai C.Y."/>
            <person name="Gao J.L."/>
            <person name="Fan L.J."/>
            <person name="van de Weg E."/>
            <person name="Wang J.Y."/>
            <person name="Gao Z.S."/>
        </authorList>
    </citation>
    <scope>NUCLEOTIDE SEQUENCE [LARGE SCALE GENOMIC DNA]</scope>
    <source>
        <tissue evidence="9">Leaves</tissue>
    </source>
</reference>
<evidence type="ECO:0000259" key="6">
    <source>
        <dbReference type="PROSITE" id="PS50090"/>
    </source>
</evidence>
<dbReference type="InterPro" id="IPR006447">
    <property type="entry name" value="Myb_dom_plants"/>
</dbReference>
<dbReference type="InterPro" id="IPR052245">
    <property type="entry name" value="Plant_Stress_Dev_TF"/>
</dbReference>
<evidence type="ECO:0000256" key="5">
    <source>
        <dbReference type="ARBA" id="ARBA00023242"/>
    </source>
</evidence>
<dbReference type="GO" id="GO:0009723">
    <property type="term" value="P:response to ethylene"/>
    <property type="evidence" value="ECO:0007669"/>
    <property type="project" value="TreeGrafter"/>
</dbReference>